<comment type="caution">
    <text evidence="8">The sequence shown here is derived from an EMBL/GenBank/DDBJ whole genome shotgun (WGS) entry which is preliminary data.</text>
</comment>
<feature type="transmembrane region" description="Helical" evidence="6">
    <location>
        <begin position="84"/>
        <end position="111"/>
    </location>
</feature>
<feature type="domain" description="Major facilitator superfamily (MFS) profile" evidence="7">
    <location>
        <begin position="147"/>
        <end position="329"/>
    </location>
</feature>
<dbReference type="Proteomes" id="UP001501521">
    <property type="component" value="Unassembled WGS sequence"/>
</dbReference>
<evidence type="ECO:0000313" key="9">
    <source>
        <dbReference type="Proteomes" id="UP001501521"/>
    </source>
</evidence>
<feature type="transmembrane region" description="Helical" evidence="6">
    <location>
        <begin position="147"/>
        <end position="165"/>
    </location>
</feature>
<evidence type="ECO:0000256" key="2">
    <source>
        <dbReference type="ARBA" id="ARBA00022475"/>
    </source>
</evidence>
<feature type="transmembrane region" description="Helical" evidence="6">
    <location>
        <begin position="185"/>
        <end position="205"/>
    </location>
</feature>
<reference evidence="9" key="1">
    <citation type="journal article" date="2019" name="Int. J. Syst. Evol. Microbiol.">
        <title>The Global Catalogue of Microorganisms (GCM) 10K type strain sequencing project: providing services to taxonomists for standard genome sequencing and annotation.</title>
        <authorList>
            <consortium name="The Broad Institute Genomics Platform"/>
            <consortium name="The Broad Institute Genome Sequencing Center for Infectious Disease"/>
            <person name="Wu L."/>
            <person name="Ma J."/>
        </authorList>
    </citation>
    <scope>NUCLEOTIDE SEQUENCE [LARGE SCALE GENOMIC DNA]</scope>
    <source>
        <strain evidence="9">JCM 19125</strain>
    </source>
</reference>
<dbReference type="EMBL" id="BAABLV010000050">
    <property type="protein sequence ID" value="GAA4908778.1"/>
    <property type="molecule type" value="Genomic_DNA"/>
</dbReference>
<dbReference type="InterPro" id="IPR020846">
    <property type="entry name" value="MFS_dom"/>
</dbReference>
<evidence type="ECO:0000259" key="7">
    <source>
        <dbReference type="PROSITE" id="PS50850"/>
    </source>
</evidence>
<keyword evidence="5 6" id="KW-0472">Membrane</keyword>
<keyword evidence="2" id="KW-1003">Cell membrane</keyword>
<proteinExistence type="predicted"/>
<organism evidence="8 9">
    <name type="scientific">Tessaracoccus lubricantis</name>
    <dbReference type="NCBI Taxonomy" id="545543"/>
    <lineage>
        <taxon>Bacteria</taxon>
        <taxon>Bacillati</taxon>
        <taxon>Actinomycetota</taxon>
        <taxon>Actinomycetes</taxon>
        <taxon>Propionibacteriales</taxon>
        <taxon>Propionibacteriaceae</taxon>
        <taxon>Tessaracoccus</taxon>
    </lineage>
</organism>
<dbReference type="InterPro" id="IPR036259">
    <property type="entry name" value="MFS_trans_sf"/>
</dbReference>
<dbReference type="PANTHER" id="PTHR23513">
    <property type="entry name" value="INTEGRAL MEMBRANE EFFLUX PROTEIN-RELATED"/>
    <property type="match status" value="1"/>
</dbReference>
<sequence length="329" mass="33118">MTAGTALRVLVLLGAVAAWLIGVLHGATGLVILIMAAAVLGVADVAFTAGQGLAVPRLVESDHIRATFGRVQSFSQVGHAAGPLILAGLLSVVALPMAWLAGAVMYLGSLFAQRGIRLSRSALPEPIRSSAWAQARAGFTHLRTTPVLWNITLANVLTNAGAMAANTTMPVLAIRDLGLSPTAFAMIGGVGAVSGILGAAVASPLVQRLGLRRTRLLVSAGMAAGVALVASTLGNVLPGPPEAWLGVQAVLAAGGTSIAMVAGSDLPARHSPPEQLGTLMGAQRSMVLGVMPITSMAVGILGSMAGLGPALIVWACLTVLSAVPCLRLP</sequence>
<name>A0ABP9FMH2_9ACTN</name>
<evidence type="ECO:0000256" key="6">
    <source>
        <dbReference type="SAM" id="Phobius"/>
    </source>
</evidence>
<dbReference type="Pfam" id="PF07690">
    <property type="entry name" value="MFS_1"/>
    <property type="match status" value="1"/>
</dbReference>
<dbReference type="PANTHER" id="PTHR23513:SF6">
    <property type="entry name" value="MAJOR FACILITATOR SUPERFAMILY ASSOCIATED DOMAIN-CONTAINING PROTEIN"/>
    <property type="match status" value="1"/>
</dbReference>
<evidence type="ECO:0000256" key="3">
    <source>
        <dbReference type="ARBA" id="ARBA00022692"/>
    </source>
</evidence>
<keyword evidence="4 6" id="KW-1133">Transmembrane helix</keyword>
<dbReference type="Gene3D" id="1.20.1250.20">
    <property type="entry name" value="MFS general substrate transporter like domains"/>
    <property type="match status" value="1"/>
</dbReference>
<feature type="transmembrane region" description="Helical" evidence="6">
    <location>
        <begin position="6"/>
        <end position="24"/>
    </location>
</feature>
<keyword evidence="3 6" id="KW-0812">Transmembrane</keyword>
<accession>A0ABP9FMH2</accession>
<evidence type="ECO:0000256" key="5">
    <source>
        <dbReference type="ARBA" id="ARBA00023136"/>
    </source>
</evidence>
<dbReference type="InterPro" id="IPR011701">
    <property type="entry name" value="MFS"/>
</dbReference>
<gene>
    <name evidence="8" type="ORF">GCM10025789_30380</name>
</gene>
<feature type="transmembrane region" description="Helical" evidence="6">
    <location>
        <begin position="217"/>
        <end position="237"/>
    </location>
</feature>
<keyword evidence="9" id="KW-1185">Reference proteome</keyword>
<comment type="subcellular location">
    <subcellularLocation>
        <location evidence="1">Cell membrane</location>
        <topology evidence="1">Multi-pass membrane protein</topology>
    </subcellularLocation>
</comment>
<evidence type="ECO:0000256" key="4">
    <source>
        <dbReference type="ARBA" id="ARBA00022989"/>
    </source>
</evidence>
<dbReference type="SUPFAM" id="SSF103473">
    <property type="entry name" value="MFS general substrate transporter"/>
    <property type="match status" value="1"/>
</dbReference>
<evidence type="ECO:0000313" key="8">
    <source>
        <dbReference type="EMBL" id="GAA4908778.1"/>
    </source>
</evidence>
<evidence type="ECO:0000256" key="1">
    <source>
        <dbReference type="ARBA" id="ARBA00004651"/>
    </source>
</evidence>
<protein>
    <recommendedName>
        <fullName evidence="7">Major facilitator superfamily (MFS) profile domain-containing protein</fullName>
    </recommendedName>
</protein>
<dbReference type="PROSITE" id="PS50850">
    <property type="entry name" value="MFS"/>
    <property type="match status" value="1"/>
</dbReference>